<keyword evidence="8" id="KW-1185">Reference proteome</keyword>
<feature type="transmembrane region" description="Helical" evidence="6">
    <location>
        <begin position="34"/>
        <end position="55"/>
    </location>
</feature>
<comment type="caution">
    <text evidence="7">The sequence shown here is derived from an EMBL/GenBank/DDBJ whole genome shotgun (WGS) entry which is preliminary data.</text>
</comment>
<evidence type="ECO:0000256" key="6">
    <source>
        <dbReference type="SAM" id="Phobius"/>
    </source>
</evidence>
<protein>
    <recommendedName>
        <fullName evidence="9">ATP synthase subunit I</fullName>
    </recommendedName>
</protein>
<evidence type="ECO:0000256" key="1">
    <source>
        <dbReference type="ARBA" id="ARBA00004651"/>
    </source>
</evidence>
<keyword evidence="3 6" id="KW-0812">Transmembrane</keyword>
<dbReference type="Proteomes" id="UP000308891">
    <property type="component" value="Unassembled WGS sequence"/>
</dbReference>
<feature type="transmembrane region" description="Helical" evidence="6">
    <location>
        <begin position="99"/>
        <end position="118"/>
    </location>
</feature>
<organism evidence="7 8">
    <name type="scientific">Crenobacter intestini</name>
    <dbReference type="NCBI Taxonomy" id="2563443"/>
    <lineage>
        <taxon>Bacteria</taxon>
        <taxon>Pseudomonadati</taxon>
        <taxon>Pseudomonadota</taxon>
        <taxon>Betaproteobacteria</taxon>
        <taxon>Neisseriales</taxon>
        <taxon>Neisseriaceae</taxon>
        <taxon>Crenobacter</taxon>
    </lineage>
</organism>
<dbReference type="EMBL" id="STGJ01000007">
    <property type="protein sequence ID" value="TIC83376.1"/>
    <property type="molecule type" value="Genomic_DNA"/>
</dbReference>
<proteinExistence type="predicted"/>
<dbReference type="RefSeq" id="WP_136552542.1">
    <property type="nucleotide sequence ID" value="NZ_STGJ01000007.1"/>
</dbReference>
<reference evidence="7 8" key="1">
    <citation type="submission" date="2019-04" db="EMBL/GenBank/DDBJ databases">
        <title>Crenobacter sp. nov.</title>
        <authorList>
            <person name="Shi S."/>
        </authorList>
    </citation>
    <scope>NUCLEOTIDE SEQUENCE [LARGE SCALE GENOMIC DNA]</scope>
    <source>
        <strain evidence="7 8">GY 70310</strain>
    </source>
</reference>
<comment type="subcellular location">
    <subcellularLocation>
        <location evidence="1">Cell membrane</location>
        <topology evidence="1">Multi-pass membrane protein</topology>
    </subcellularLocation>
</comment>
<evidence type="ECO:0000256" key="5">
    <source>
        <dbReference type="ARBA" id="ARBA00023136"/>
    </source>
</evidence>
<feature type="transmembrane region" description="Helical" evidence="6">
    <location>
        <begin position="76"/>
        <end position="93"/>
    </location>
</feature>
<evidence type="ECO:0000256" key="2">
    <source>
        <dbReference type="ARBA" id="ARBA00022475"/>
    </source>
</evidence>
<sequence>MVRPEIKRVVWLQCKLTAVAVAVAAVWSSGDFPAMVSALMGGLTAILPALLYIRVAYAVGRASPAVLMKAHYKAEAAKFSLTLLIFVVVLLFFKDLSVAAYFSSYALAVLAYWFGLLIKTEK</sequence>
<evidence type="ECO:0000313" key="8">
    <source>
        <dbReference type="Proteomes" id="UP000308891"/>
    </source>
</evidence>
<dbReference type="OrthoDB" id="8596065at2"/>
<evidence type="ECO:0000256" key="4">
    <source>
        <dbReference type="ARBA" id="ARBA00022989"/>
    </source>
</evidence>
<keyword evidence="5 6" id="KW-0472">Membrane</keyword>
<dbReference type="InterPro" id="IPR005598">
    <property type="entry name" value="ATP_synth_I"/>
</dbReference>
<gene>
    <name evidence="7" type="ORF">E5K04_07400</name>
</gene>
<evidence type="ECO:0000256" key="3">
    <source>
        <dbReference type="ARBA" id="ARBA00022692"/>
    </source>
</evidence>
<dbReference type="GO" id="GO:0005886">
    <property type="term" value="C:plasma membrane"/>
    <property type="evidence" value="ECO:0007669"/>
    <property type="project" value="UniProtKB-SubCell"/>
</dbReference>
<evidence type="ECO:0008006" key="9">
    <source>
        <dbReference type="Google" id="ProtNLM"/>
    </source>
</evidence>
<dbReference type="Pfam" id="PF03899">
    <property type="entry name" value="ATP-synt_I"/>
    <property type="match status" value="1"/>
</dbReference>
<accession>A0A4T0UX73</accession>
<feature type="transmembrane region" description="Helical" evidence="6">
    <location>
        <begin position="9"/>
        <end position="28"/>
    </location>
</feature>
<dbReference type="AlphaFoldDB" id="A0A4T0UX73"/>
<keyword evidence="2" id="KW-1003">Cell membrane</keyword>
<evidence type="ECO:0000313" key="7">
    <source>
        <dbReference type="EMBL" id="TIC83376.1"/>
    </source>
</evidence>
<name>A0A4T0UX73_9NEIS</name>
<keyword evidence="4 6" id="KW-1133">Transmembrane helix</keyword>